<gene>
    <name evidence="8" type="ORF">CAPTEDRAFT_198445</name>
</gene>
<dbReference type="HOGENOM" id="CLU_1009171_0_0_1"/>
<accession>R7TW32</accession>
<dbReference type="InterPro" id="IPR029399">
    <property type="entry name" value="TMEM192"/>
</dbReference>
<evidence type="ECO:0000256" key="1">
    <source>
        <dbReference type="ARBA" id="ARBA00004141"/>
    </source>
</evidence>
<dbReference type="EnsemblMetazoa" id="CapteT198445">
    <property type="protein sequence ID" value="CapteP198445"/>
    <property type="gene ID" value="CapteG198445"/>
</dbReference>
<evidence type="ECO:0000313" key="8">
    <source>
        <dbReference type="EMBL" id="ELT97924.1"/>
    </source>
</evidence>
<feature type="transmembrane region" description="Helical" evidence="7">
    <location>
        <begin position="86"/>
        <end position="105"/>
    </location>
</feature>
<dbReference type="Proteomes" id="UP000014760">
    <property type="component" value="Unassembled WGS sequence"/>
</dbReference>
<dbReference type="PANTHER" id="PTHR31592:SF1">
    <property type="entry name" value="TRANSMEMBRANE PROTEIN 192"/>
    <property type="match status" value="1"/>
</dbReference>
<reference evidence="9" key="3">
    <citation type="submission" date="2015-06" db="UniProtKB">
        <authorList>
            <consortium name="EnsemblMetazoa"/>
        </authorList>
    </citation>
    <scope>IDENTIFICATION</scope>
</reference>
<dbReference type="OMA" id="IGFRDEN"/>
<keyword evidence="4 7" id="KW-0812">Transmembrane</keyword>
<evidence type="ECO:0000256" key="6">
    <source>
        <dbReference type="ARBA" id="ARBA00023136"/>
    </source>
</evidence>
<evidence type="ECO:0000256" key="4">
    <source>
        <dbReference type="ARBA" id="ARBA00022692"/>
    </source>
</evidence>
<comment type="similarity">
    <text evidence="2">Belongs to the TMEM192 family.</text>
</comment>
<dbReference type="GO" id="GO:0005765">
    <property type="term" value="C:lysosomal membrane"/>
    <property type="evidence" value="ECO:0007669"/>
    <property type="project" value="TreeGrafter"/>
</dbReference>
<reference evidence="10" key="1">
    <citation type="submission" date="2012-12" db="EMBL/GenBank/DDBJ databases">
        <authorList>
            <person name="Hellsten U."/>
            <person name="Grimwood J."/>
            <person name="Chapman J.A."/>
            <person name="Shapiro H."/>
            <person name="Aerts A."/>
            <person name="Otillar R.P."/>
            <person name="Terry A.Y."/>
            <person name="Boore J.L."/>
            <person name="Simakov O."/>
            <person name="Marletaz F."/>
            <person name="Cho S.-J."/>
            <person name="Edsinger-Gonzales E."/>
            <person name="Havlak P."/>
            <person name="Kuo D.-H."/>
            <person name="Larsson T."/>
            <person name="Lv J."/>
            <person name="Arendt D."/>
            <person name="Savage R."/>
            <person name="Osoegawa K."/>
            <person name="de Jong P."/>
            <person name="Lindberg D.R."/>
            <person name="Seaver E.C."/>
            <person name="Weisblat D.A."/>
            <person name="Putnam N.H."/>
            <person name="Grigoriev I.V."/>
            <person name="Rokhsar D.S."/>
        </authorList>
    </citation>
    <scope>NUCLEOTIDE SEQUENCE</scope>
    <source>
        <strain evidence="10">I ESC-2004</strain>
    </source>
</reference>
<dbReference type="EMBL" id="AMQN01010695">
    <property type="status" value="NOT_ANNOTATED_CDS"/>
    <property type="molecule type" value="Genomic_DNA"/>
</dbReference>
<evidence type="ECO:0000256" key="2">
    <source>
        <dbReference type="ARBA" id="ARBA00006314"/>
    </source>
</evidence>
<dbReference type="STRING" id="283909.R7TW32"/>
<reference evidence="8 10" key="2">
    <citation type="journal article" date="2013" name="Nature">
        <title>Insights into bilaterian evolution from three spiralian genomes.</title>
        <authorList>
            <person name="Simakov O."/>
            <person name="Marletaz F."/>
            <person name="Cho S.J."/>
            <person name="Edsinger-Gonzales E."/>
            <person name="Havlak P."/>
            <person name="Hellsten U."/>
            <person name="Kuo D.H."/>
            <person name="Larsson T."/>
            <person name="Lv J."/>
            <person name="Arendt D."/>
            <person name="Savage R."/>
            <person name="Osoegawa K."/>
            <person name="de Jong P."/>
            <person name="Grimwood J."/>
            <person name="Chapman J.A."/>
            <person name="Shapiro H."/>
            <person name="Aerts A."/>
            <person name="Otillar R.P."/>
            <person name="Terry A.Y."/>
            <person name="Boore J.L."/>
            <person name="Grigoriev I.V."/>
            <person name="Lindberg D.R."/>
            <person name="Seaver E.C."/>
            <person name="Weisblat D.A."/>
            <person name="Putnam N.H."/>
            <person name="Rokhsar D.S."/>
        </authorList>
    </citation>
    <scope>NUCLEOTIDE SEQUENCE</scope>
    <source>
        <strain evidence="8 10">I ESC-2004</strain>
    </source>
</reference>
<dbReference type="GO" id="GO:0005770">
    <property type="term" value="C:late endosome"/>
    <property type="evidence" value="ECO:0007669"/>
    <property type="project" value="TreeGrafter"/>
</dbReference>
<keyword evidence="6 7" id="KW-0472">Membrane</keyword>
<evidence type="ECO:0000313" key="10">
    <source>
        <dbReference type="Proteomes" id="UP000014760"/>
    </source>
</evidence>
<evidence type="ECO:0000256" key="3">
    <source>
        <dbReference type="ARBA" id="ARBA00014635"/>
    </source>
</evidence>
<evidence type="ECO:0000256" key="5">
    <source>
        <dbReference type="ARBA" id="ARBA00022989"/>
    </source>
</evidence>
<evidence type="ECO:0000313" key="9">
    <source>
        <dbReference type="EnsemblMetazoa" id="CapteP198445"/>
    </source>
</evidence>
<feature type="transmembrane region" description="Helical" evidence="7">
    <location>
        <begin position="44"/>
        <end position="66"/>
    </location>
</feature>
<evidence type="ECO:0000256" key="7">
    <source>
        <dbReference type="SAM" id="Phobius"/>
    </source>
</evidence>
<keyword evidence="5 7" id="KW-1133">Transmembrane helix</keyword>
<dbReference type="EMBL" id="KB308420">
    <property type="protein sequence ID" value="ELT97924.1"/>
    <property type="molecule type" value="Genomic_DNA"/>
</dbReference>
<keyword evidence="10" id="KW-1185">Reference proteome</keyword>
<protein>
    <recommendedName>
        <fullName evidence="3">Transmembrane protein 192</fullName>
    </recommendedName>
</protein>
<name>R7TW32_CAPTE</name>
<dbReference type="PANTHER" id="PTHR31592">
    <property type="entry name" value="TRANSMEMBRANE PROTEIN 192"/>
    <property type="match status" value="1"/>
</dbReference>
<sequence length="276" mass="31413">MANTEGIQNDYEASFRSHATSDEELLSNQIHPNTDHQSTTHSKCLFSIAILICALCFDAVFILILFLLPSLSYNGSDVKGRSPVLIIQSCHCAMWCIFFLFEYLLDRQFEQIRMAGYLAFYRKTLALRSLPYHVISAGSVLLLLLVTLLDVFCDKTETVPCSSLKLLRVNFLQIAIVIEMVIILTFQVMLIILTLRFDRQRLAPDIDRDETVPSNLFPNANAEDIVGYRDGSALDDLLERQADYIEYLRSHNTQLATKVLYLNAQLENHVHSGKMK</sequence>
<feature type="transmembrane region" description="Helical" evidence="7">
    <location>
        <begin position="130"/>
        <end position="152"/>
    </location>
</feature>
<comment type="subcellular location">
    <subcellularLocation>
        <location evidence="1">Membrane</location>
        <topology evidence="1">Multi-pass membrane protein</topology>
    </subcellularLocation>
</comment>
<proteinExistence type="inferred from homology"/>
<dbReference type="OrthoDB" id="6277625at2759"/>
<feature type="transmembrane region" description="Helical" evidence="7">
    <location>
        <begin position="172"/>
        <end position="195"/>
    </location>
</feature>
<dbReference type="Pfam" id="PF14802">
    <property type="entry name" value="TMEM192"/>
    <property type="match status" value="1"/>
</dbReference>
<dbReference type="FunCoup" id="R7TW32">
    <property type="interactions" value="976"/>
</dbReference>
<organism evidence="8">
    <name type="scientific">Capitella teleta</name>
    <name type="common">Polychaete worm</name>
    <dbReference type="NCBI Taxonomy" id="283909"/>
    <lineage>
        <taxon>Eukaryota</taxon>
        <taxon>Metazoa</taxon>
        <taxon>Spiralia</taxon>
        <taxon>Lophotrochozoa</taxon>
        <taxon>Annelida</taxon>
        <taxon>Polychaeta</taxon>
        <taxon>Sedentaria</taxon>
        <taxon>Scolecida</taxon>
        <taxon>Capitellidae</taxon>
        <taxon>Capitella</taxon>
    </lineage>
</organism>
<dbReference type="AlphaFoldDB" id="R7TW32"/>